<proteinExistence type="predicted"/>
<keyword evidence="2" id="KW-1185">Reference proteome</keyword>
<reference evidence="2" key="1">
    <citation type="journal article" date="2019" name="Int. J. Syst. Evol. Microbiol.">
        <title>The Global Catalogue of Microorganisms (GCM) 10K type strain sequencing project: providing services to taxonomists for standard genome sequencing and annotation.</title>
        <authorList>
            <consortium name="The Broad Institute Genomics Platform"/>
            <consortium name="The Broad Institute Genome Sequencing Center for Infectious Disease"/>
            <person name="Wu L."/>
            <person name="Ma J."/>
        </authorList>
    </citation>
    <scope>NUCLEOTIDE SEQUENCE [LARGE SCALE GENOMIC DNA]</scope>
    <source>
        <strain evidence="2">JCM 11650</strain>
    </source>
</reference>
<comment type="caution">
    <text evidence="1">The sequence shown here is derived from an EMBL/GenBank/DDBJ whole genome shotgun (WGS) entry which is preliminary data.</text>
</comment>
<evidence type="ECO:0000313" key="1">
    <source>
        <dbReference type="EMBL" id="MFD1834620.1"/>
    </source>
</evidence>
<accession>A0ABW4PWV1</accession>
<sequence length="108" mass="12250">MLLPSHVRFTWDYALLLDWAEGYVDPPDADLPAVLDALPAPISERIVAWAAEMDATYGDLHLDQPTHISAEVDSRLEAEHDALCRELHRLGIEVTPENGNWPFRLYRS</sequence>
<dbReference type="RefSeq" id="WP_343903886.1">
    <property type="nucleotide sequence ID" value="NZ_BAAAIS010000002.1"/>
</dbReference>
<dbReference type="Proteomes" id="UP001597280">
    <property type="component" value="Unassembled WGS sequence"/>
</dbReference>
<evidence type="ECO:0000313" key="2">
    <source>
        <dbReference type="Proteomes" id="UP001597280"/>
    </source>
</evidence>
<organism evidence="1 2">
    <name type="scientific">Brachybacterium rhamnosum</name>
    <dbReference type="NCBI Taxonomy" id="173361"/>
    <lineage>
        <taxon>Bacteria</taxon>
        <taxon>Bacillati</taxon>
        <taxon>Actinomycetota</taxon>
        <taxon>Actinomycetes</taxon>
        <taxon>Micrococcales</taxon>
        <taxon>Dermabacteraceae</taxon>
        <taxon>Brachybacterium</taxon>
    </lineage>
</organism>
<dbReference type="EMBL" id="JBHUFL010000002">
    <property type="protein sequence ID" value="MFD1834620.1"/>
    <property type="molecule type" value="Genomic_DNA"/>
</dbReference>
<name>A0ABW4PWV1_9MICO</name>
<protein>
    <submittedName>
        <fullName evidence="1">Uncharacterized protein</fullName>
    </submittedName>
</protein>
<gene>
    <name evidence="1" type="ORF">ACFSDA_05965</name>
</gene>